<dbReference type="SUPFAM" id="SSF100950">
    <property type="entry name" value="NagB/RpiA/CoA transferase-like"/>
    <property type="match status" value="1"/>
</dbReference>
<evidence type="ECO:0000256" key="2">
    <source>
        <dbReference type="ARBA" id="ARBA00023015"/>
    </source>
</evidence>
<keyword evidence="8" id="KW-1185">Reference proteome</keyword>
<dbReference type="InterPro" id="IPR036388">
    <property type="entry name" value="WH-like_DNA-bd_sf"/>
</dbReference>
<organism evidence="7 8">
    <name type="scientific">Deinococcus ficus</name>
    <dbReference type="NCBI Taxonomy" id="317577"/>
    <lineage>
        <taxon>Bacteria</taxon>
        <taxon>Thermotogati</taxon>
        <taxon>Deinococcota</taxon>
        <taxon>Deinococci</taxon>
        <taxon>Deinococcales</taxon>
        <taxon>Deinococcaceae</taxon>
        <taxon>Deinococcus</taxon>
    </lineage>
</organism>
<feature type="region of interest" description="Disordered" evidence="5">
    <location>
        <begin position="336"/>
        <end position="357"/>
    </location>
</feature>
<keyword evidence="3" id="KW-0238">DNA-binding</keyword>
<dbReference type="GO" id="GO:0003677">
    <property type="term" value="F:DNA binding"/>
    <property type="evidence" value="ECO:0007669"/>
    <property type="project" value="UniProtKB-KW"/>
</dbReference>
<keyword evidence="7" id="KW-0614">Plasmid</keyword>
<dbReference type="EMBL" id="CP021082">
    <property type="protein sequence ID" value="ASN82330.1"/>
    <property type="molecule type" value="Genomic_DNA"/>
</dbReference>
<sequence>MFRVDGPRRRMLMDVTTAVTDDQAAQAVQVARLYYHQGLTTDAIARELGLSRPKVSRLLTMARRTGLVEIRIHDPQAHPQSLEVQLQTRYPFLHAHVVGVPVNSTEDTWLDRVAVATASVLGSVVRPGQTVGLAWGNTLDAVSRVLQPRRLSNLEFVQLNGSASAVDFTGGFITDTITRFSRAYGGRAHLFPIPTFFDDPATKEAMWRERSVQHVLQLQAQADVLLYSVGSRQAHRPSHVYVSGILDPQDLSRLDAEGVVGDIATVFYRADGSYDTVSLNARASGPDLRLMQQAPHAICVASGLGKVEALRAALLGQLMNTLITDENTARALLQQDPAADQHPLPGENPSEKRISRV</sequence>
<accession>A0A221T0E1</accession>
<proteinExistence type="inferred from homology"/>
<evidence type="ECO:0000313" key="8">
    <source>
        <dbReference type="Proteomes" id="UP000259030"/>
    </source>
</evidence>
<dbReference type="AlphaFoldDB" id="A0A221T0E1"/>
<dbReference type="InterPro" id="IPR037171">
    <property type="entry name" value="NagB/RpiA_transferase-like"/>
</dbReference>
<reference evidence="7 8" key="1">
    <citation type="submission" date="2017-05" db="EMBL/GenBank/DDBJ databases">
        <title>The complete genome sequence of Deinococcus ficus isolated from the rhizosphere of the Ficus religiosa L. in Taiwan.</title>
        <authorList>
            <person name="Wu K.-M."/>
            <person name="Liao T.-L."/>
            <person name="Liu Y.-M."/>
            <person name="Young C.-C."/>
            <person name="Tsai S.-F."/>
        </authorList>
    </citation>
    <scope>NUCLEOTIDE SEQUENCE [LARGE SCALE GENOMIC DNA]</scope>
    <source>
        <strain evidence="7 8">CC-FR2-10</strain>
        <plasmid evidence="8">pdfi1</plasmid>
    </source>
</reference>
<evidence type="ECO:0000259" key="6">
    <source>
        <dbReference type="Pfam" id="PF04198"/>
    </source>
</evidence>
<evidence type="ECO:0000256" key="4">
    <source>
        <dbReference type="ARBA" id="ARBA00023163"/>
    </source>
</evidence>
<keyword evidence="2" id="KW-0805">Transcription regulation</keyword>
<dbReference type="PANTHER" id="PTHR34294:SF1">
    <property type="entry name" value="TRANSCRIPTIONAL REGULATOR LSRR"/>
    <property type="match status" value="1"/>
</dbReference>
<dbReference type="InterPro" id="IPR007324">
    <property type="entry name" value="Sugar-bd_dom_put"/>
</dbReference>
<name>A0A221T0E1_9DEIO</name>
<comment type="similarity">
    <text evidence="1">Belongs to the SorC transcriptional regulatory family.</text>
</comment>
<evidence type="ECO:0000256" key="1">
    <source>
        <dbReference type="ARBA" id="ARBA00010466"/>
    </source>
</evidence>
<evidence type="ECO:0000256" key="5">
    <source>
        <dbReference type="SAM" id="MobiDB-lite"/>
    </source>
</evidence>
<dbReference type="PANTHER" id="PTHR34294">
    <property type="entry name" value="TRANSCRIPTIONAL REGULATOR-RELATED"/>
    <property type="match status" value="1"/>
</dbReference>
<dbReference type="Pfam" id="PF04198">
    <property type="entry name" value="Sugar-bind"/>
    <property type="match status" value="1"/>
</dbReference>
<dbReference type="InterPro" id="IPR051054">
    <property type="entry name" value="SorC_transcr_regulators"/>
</dbReference>
<protein>
    <submittedName>
        <fullName evidence="7">Transcriptional regulator</fullName>
    </submittedName>
</protein>
<evidence type="ECO:0000313" key="7">
    <source>
        <dbReference type="EMBL" id="ASN82330.1"/>
    </source>
</evidence>
<dbReference type="STRING" id="317577.GCA_000419625_02832"/>
<dbReference type="Gene3D" id="3.40.50.1360">
    <property type="match status" value="1"/>
</dbReference>
<dbReference type="Proteomes" id="UP000259030">
    <property type="component" value="Plasmid pDFI1"/>
</dbReference>
<dbReference type="KEGG" id="dfc:DFI_14155"/>
<gene>
    <name evidence="7" type="ORF">DFI_14155</name>
</gene>
<dbReference type="GO" id="GO:0030246">
    <property type="term" value="F:carbohydrate binding"/>
    <property type="evidence" value="ECO:0007669"/>
    <property type="project" value="InterPro"/>
</dbReference>
<keyword evidence="4" id="KW-0804">Transcription</keyword>
<feature type="domain" description="Sugar-binding" evidence="6">
    <location>
        <begin position="76"/>
        <end position="334"/>
    </location>
</feature>
<dbReference type="Gene3D" id="1.10.10.10">
    <property type="entry name" value="Winged helix-like DNA-binding domain superfamily/Winged helix DNA-binding domain"/>
    <property type="match status" value="1"/>
</dbReference>
<geneLocation type="plasmid" evidence="8">
    <name>pdfi1</name>
</geneLocation>
<evidence type="ECO:0000256" key="3">
    <source>
        <dbReference type="ARBA" id="ARBA00023125"/>
    </source>
</evidence>